<protein>
    <submittedName>
        <fullName evidence="5">Uncharacterized protein</fullName>
    </submittedName>
</protein>
<evidence type="ECO:0000313" key="4">
    <source>
        <dbReference type="EMBL" id="KAE9092138.1"/>
    </source>
</evidence>
<dbReference type="Proteomes" id="UP000433483">
    <property type="component" value="Unassembled WGS sequence"/>
</dbReference>
<dbReference type="Proteomes" id="UP000440732">
    <property type="component" value="Unassembled WGS sequence"/>
</dbReference>
<evidence type="ECO:0000313" key="7">
    <source>
        <dbReference type="EMBL" id="KAE9207192.1"/>
    </source>
</evidence>
<name>A0A6A3STP6_9STRA</name>
<dbReference type="Proteomes" id="UP000441208">
    <property type="component" value="Unassembled WGS sequence"/>
</dbReference>
<evidence type="ECO:0000313" key="10">
    <source>
        <dbReference type="Proteomes" id="UP000433483"/>
    </source>
</evidence>
<proteinExistence type="predicted"/>
<dbReference type="EMBL" id="QXGD01001391">
    <property type="protein sequence ID" value="KAE9207192.1"/>
    <property type="molecule type" value="Genomic_DNA"/>
</dbReference>
<dbReference type="EMBL" id="QXGA01001296">
    <property type="protein sequence ID" value="KAE9123093.1"/>
    <property type="molecule type" value="Genomic_DNA"/>
</dbReference>
<keyword evidence="10" id="KW-1185">Reference proteome</keyword>
<dbReference type="EMBL" id="QXGB01001355">
    <property type="protein sequence ID" value="KAE9192198.1"/>
    <property type="molecule type" value="Genomic_DNA"/>
</dbReference>
<gene>
    <name evidence="8" type="ORF">PF001_g17734</name>
    <name evidence="7" type="ORF">PF002_g19773</name>
    <name evidence="6" type="ORF">PF005_g18553</name>
    <name evidence="5" type="ORF">PF006_g17497</name>
    <name evidence="4" type="ORF">PF007_g18632</name>
    <name evidence="2" type="ORF">PF009_g19531</name>
    <name evidence="3" type="ORF">PF011_g17479</name>
</gene>
<evidence type="ECO:0000313" key="8">
    <source>
        <dbReference type="EMBL" id="KAE9294529.1"/>
    </source>
</evidence>
<dbReference type="EMBL" id="QXGE01001306">
    <property type="protein sequence ID" value="KAE9294529.1"/>
    <property type="molecule type" value="Genomic_DNA"/>
</dbReference>
<accession>A0A6A3STP6</accession>
<feature type="compositionally biased region" description="Basic and acidic residues" evidence="1">
    <location>
        <begin position="1"/>
        <end position="10"/>
    </location>
</feature>
<evidence type="ECO:0000313" key="15">
    <source>
        <dbReference type="Proteomes" id="UP000460718"/>
    </source>
</evidence>
<organism evidence="5 13">
    <name type="scientific">Phytophthora fragariae</name>
    <dbReference type="NCBI Taxonomy" id="53985"/>
    <lineage>
        <taxon>Eukaryota</taxon>
        <taxon>Sar</taxon>
        <taxon>Stramenopiles</taxon>
        <taxon>Oomycota</taxon>
        <taxon>Peronosporomycetes</taxon>
        <taxon>Peronosporales</taxon>
        <taxon>Peronosporaceae</taxon>
        <taxon>Phytophthora</taxon>
    </lineage>
</organism>
<evidence type="ECO:0000313" key="3">
    <source>
        <dbReference type="EMBL" id="KAE8992635.1"/>
    </source>
</evidence>
<dbReference type="EMBL" id="QXGF01001388">
    <property type="protein sequence ID" value="KAE8930372.1"/>
    <property type="molecule type" value="Genomic_DNA"/>
</dbReference>
<dbReference type="EMBL" id="QXFW01001323">
    <property type="protein sequence ID" value="KAE8992635.1"/>
    <property type="molecule type" value="Genomic_DNA"/>
</dbReference>
<evidence type="ECO:0000313" key="9">
    <source>
        <dbReference type="Proteomes" id="UP000429523"/>
    </source>
</evidence>
<evidence type="ECO:0000256" key="1">
    <source>
        <dbReference type="SAM" id="MobiDB-lite"/>
    </source>
</evidence>
<dbReference type="Proteomes" id="UP000429523">
    <property type="component" value="Unassembled WGS sequence"/>
</dbReference>
<dbReference type="Proteomes" id="UP000440367">
    <property type="component" value="Unassembled WGS sequence"/>
</dbReference>
<sequence>MADEHGKAESDTTFMGSSGQNIGFVSFMRNSSDVL</sequence>
<evidence type="ECO:0000313" key="14">
    <source>
        <dbReference type="Proteomes" id="UP000441208"/>
    </source>
</evidence>
<comment type="caution">
    <text evidence="5">The sequence shown here is derived from an EMBL/GenBank/DDBJ whole genome shotgun (WGS) entry which is preliminary data.</text>
</comment>
<dbReference type="OrthoDB" id="10287212at2759"/>
<dbReference type="Proteomes" id="UP000437068">
    <property type="component" value="Unassembled WGS sequence"/>
</dbReference>
<feature type="region of interest" description="Disordered" evidence="1">
    <location>
        <begin position="1"/>
        <end position="23"/>
    </location>
</feature>
<evidence type="ECO:0000313" key="2">
    <source>
        <dbReference type="EMBL" id="KAE8930372.1"/>
    </source>
</evidence>
<dbReference type="EMBL" id="QXFZ01001349">
    <property type="protein sequence ID" value="KAE9092138.1"/>
    <property type="molecule type" value="Genomic_DNA"/>
</dbReference>
<dbReference type="AlphaFoldDB" id="A0A6A3STP6"/>
<evidence type="ECO:0000313" key="6">
    <source>
        <dbReference type="EMBL" id="KAE9192198.1"/>
    </source>
</evidence>
<dbReference type="Proteomes" id="UP000460718">
    <property type="component" value="Unassembled WGS sequence"/>
</dbReference>
<evidence type="ECO:0000313" key="13">
    <source>
        <dbReference type="Proteomes" id="UP000440732"/>
    </source>
</evidence>
<feature type="compositionally biased region" description="Polar residues" evidence="1">
    <location>
        <begin position="11"/>
        <end position="23"/>
    </location>
</feature>
<evidence type="ECO:0000313" key="12">
    <source>
        <dbReference type="Proteomes" id="UP000440367"/>
    </source>
</evidence>
<evidence type="ECO:0000313" key="5">
    <source>
        <dbReference type="EMBL" id="KAE9123093.1"/>
    </source>
</evidence>
<reference evidence="9 10" key="1">
    <citation type="submission" date="2018-08" db="EMBL/GenBank/DDBJ databases">
        <title>Genomic investigation of the strawberry pathogen Phytophthora fragariae indicates pathogenicity is determined by transcriptional variation in three key races.</title>
        <authorList>
            <person name="Adams T.M."/>
            <person name="Armitage A.D."/>
            <person name="Sobczyk M.K."/>
            <person name="Bates H.J."/>
            <person name="Dunwell J.M."/>
            <person name="Nellist C.F."/>
            <person name="Harrison R.J."/>
        </authorList>
    </citation>
    <scope>NUCLEOTIDE SEQUENCE [LARGE SCALE GENOMIC DNA]</scope>
    <source>
        <strain evidence="8 11">A4</strain>
        <strain evidence="7 12">BC-1</strain>
        <strain evidence="6 10">NOV-27</strain>
        <strain evidence="5 13">NOV-5</strain>
        <strain evidence="4 14">NOV-71</strain>
        <strain evidence="2 9">NOV-9</strain>
        <strain evidence="3 15">SCRP245</strain>
    </source>
</reference>
<evidence type="ECO:0000313" key="11">
    <source>
        <dbReference type="Proteomes" id="UP000437068"/>
    </source>
</evidence>